<name>A0A317L276_9BACI</name>
<organism evidence="2 3">
    <name type="scientific">Gracilibacillus dipsosauri</name>
    <dbReference type="NCBI Taxonomy" id="178340"/>
    <lineage>
        <taxon>Bacteria</taxon>
        <taxon>Bacillati</taxon>
        <taxon>Bacillota</taxon>
        <taxon>Bacilli</taxon>
        <taxon>Bacillales</taxon>
        <taxon>Bacillaceae</taxon>
        <taxon>Gracilibacillus</taxon>
    </lineage>
</organism>
<dbReference type="SUPFAM" id="SSF50475">
    <property type="entry name" value="FMN-binding split barrel"/>
    <property type="match status" value="1"/>
</dbReference>
<dbReference type="InterPro" id="IPR011576">
    <property type="entry name" value="Pyridox_Oxase_N"/>
</dbReference>
<protein>
    <submittedName>
        <fullName evidence="2">Pyridoxamine 5-phosphate oxidase</fullName>
    </submittedName>
</protein>
<dbReference type="Gene3D" id="2.30.110.10">
    <property type="entry name" value="Electron Transport, Fmn-binding Protein, Chain A"/>
    <property type="match status" value="2"/>
</dbReference>
<gene>
    <name evidence="2" type="ORF">DLJ74_06405</name>
</gene>
<dbReference type="EMBL" id="QGTD01000005">
    <property type="protein sequence ID" value="PWU69596.1"/>
    <property type="molecule type" value="Genomic_DNA"/>
</dbReference>
<comment type="caution">
    <text evidence="2">The sequence shown here is derived from an EMBL/GenBank/DDBJ whole genome shotgun (WGS) entry which is preliminary data.</text>
</comment>
<dbReference type="PANTHER" id="PTHR42815:SF2">
    <property type="entry name" value="FAD-BINDING, PUTATIVE (AFU_ORTHOLOGUE AFUA_6G07600)-RELATED"/>
    <property type="match status" value="1"/>
</dbReference>
<dbReference type="Proteomes" id="UP000245624">
    <property type="component" value="Unassembled WGS sequence"/>
</dbReference>
<feature type="domain" description="Pyridoxamine 5'-phosphate oxidase N-terminal" evidence="1">
    <location>
        <begin position="169"/>
        <end position="263"/>
    </location>
</feature>
<dbReference type="AlphaFoldDB" id="A0A317L276"/>
<proteinExistence type="predicted"/>
<dbReference type="InterPro" id="IPR012349">
    <property type="entry name" value="Split_barrel_FMN-bd"/>
</dbReference>
<dbReference type="PANTHER" id="PTHR42815">
    <property type="entry name" value="FAD-BINDING, PUTATIVE (AFU_ORTHOLOGUE AFUA_6G07600)-RELATED"/>
    <property type="match status" value="1"/>
</dbReference>
<keyword evidence="3" id="KW-1185">Reference proteome</keyword>
<dbReference type="Pfam" id="PF01243">
    <property type="entry name" value="PNPOx_N"/>
    <property type="match status" value="1"/>
</dbReference>
<accession>A0A317L276</accession>
<evidence type="ECO:0000259" key="1">
    <source>
        <dbReference type="Pfam" id="PF01243"/>
    </source>
</evidence>
<reference evidence="2 3" key="1">
    <citation type="submission" date="2018-05" db="EMBL/GenBank/DDBJ databases">
        <title>Genomic analysis of Gracilibacillus dipsosauri DD1 reveals novel features of a salt-tolerant amylase.</title>
        <authorList>
            <person name="Deutch C.E."/>
            <person name="Yang S."/>
        </authorList>
    </citation>
    <scope>NUCLEOTIDE SEQUENCE [LARGE SCALE GENOMIC DNA]</scope>
    <source>
        <strain evidence="2 3">DD1</strain>
    </source>
</reference>
<evidence type="ECO:0000313" key="2">
    <source>
        <dbReference type="EMBL" id="PWU69596.1"/>
    </source>
</evidence>
<sequence>MWVLLMMKYHRGEIEVQEKACLREEASRVSKIVRENIVDVAARFIEKQVMLIIGLQDDNGLVWTSVVYERPGFVKVVDSQTISVRALPQPSDPIFAGLKTGNTIGILAIEFETRKRMRVNGIITKVHGTGFTVDTREVYSNCPKFIQSRTFLGFQTMKRQEPKLATHLDKDQKEMIREADTFFIATHHLEHGADASHRGGLPGFVHIADPQTLLIKDYPGNHMFNTLGNLVENKQTGLLFLDFEAGNLLQINGESTVHWEGTERFIHLNVKQIRNVIGGFPLEWEFGSYSSFNPLL</sequence>
<evidence type="ECO:0000313" key="3">
    <source>
        <dbReference type="Proteomes" id="UP000245624"/>
    </source>
</evidence>